<gene>
    <name evidence="3 4" type="primary">ureD</name>
    <name evidence="4" type="ORF">GCM10007989_08840</name>
</gene>
<comment type="subunit">
    <text evidence="3">UreD, UreF and UreG form a complex that acts as a GTP-hydrolysis-dependent molecular chaperone, activating the urease apoprotein by helping to assemble the nickel containing metallocenter of UreC. The UreE protein probably delivers the nickel.</text>
</comment>
<dbReference type="AlphaFoldDB" id="A0A918RXB9"/>
<reference evidence="4" key="2">
    <citation type="submission" date="2020-09" db="EMBL/GenBank/DDBJ databases">
        <authorList>
            <person name="Sun Q."/>
            <person name="Kim S."/>
        </authorList>
    </citation>
    <scope>NUCLEOTIDE SEQUENCE</scope>
    <source>
        <strain evidence="4">KCTC 32437</strain>
    </source>
</reference>
<keyword evidence="2 3" id="KW-0143">Chaperone</keyword>
<dbReference type="Pfam" id="PF01774">
    <property type="entry name" value="UreD"/>
    <property type="match status" value="1"/>
</dbReference>
<evidence type="ECO:0000313" key="5">
    <source>
        <dbReference type="Proteomes" id="UP000646579"/>
    </source>
</evidence>
<dbReference type="GO" id="GO:0016151">
    <property type="term" value="F:nickel cation binding"/>
    <property type="evidence" value="ECO:0007669"/>
    <property type="project" value="UniProtKB-UniRule"/>
</dbReference>
<accession>A0A918RXB9</accession>
<comment type="similarity">
    <text evidence="1 3">Belongs to the UreD family.</text>
</comment>
<dbReference type="HAMAP" id="MF_01384">
    <property type="entry name" value="UreD"/>
    <property type="match status" value="1"/>
</dbReference>
<dbReference type="GO" id="GO:0005737">
    <property type="term" value="C:cytoplasm"/>
    <property type="evidence" value="ECO:0007669"/>
    <property type="project" value="UniProtKB-SubCell"/>
</dbReference>
<sequence>MSAAPVSKVQAVVRPKLQRASGIGRIGVAGGAVGTRLAKLWQQECCKIRIPRSHGHGMEAALINTSGGITGGDSLEWSATASGQAHLTATTPACEKVYRSDGADAHVAVTLRVEDTAVLNWLPQETILFEGARLNRRIEADLSADARLALLEAVVIGRSAMGERAPGAALRDQWRIRRNGKLIHAEATDLGANDTRRDARGLLAGNTAFATLVYLAPDAEKRLEMLRSLMPNSHGTAASASPGRLVVRFLAENGLALRRQIVPTIETVLGPSGLPRIWHI</sequence>
<evidence type="ECO:0000313" key="4">
    <source>
        <dbReference type="EMBL" id="GHA16066.1"/>
    </source>
</evidence>
<comment type="caution">
    <text evidence="4">The sequence shown here is derived from an EMBL/GenBank/DDBJ whole genome shotgun (WGS) entry which is preliminary data.</text>
</comment>
<dbReference type="PANTHER" id="PTHR33643:SF1">
    <property type="entry name" value="UREASE ACCESSORY PROTEIN D"/>
    <property type="match status" value="1"/>
</dbReference>
<reference evidence="4" key="1">
    <citation type="journal article" date="2014" name="Int. J. Syst. Evol. Microbiol.">
        <title>Complete genome sequence of Corynebacterium casei LMG S-19264T (=DSM 44701T), isolated from a smear-ripened cheese.</title>
        <authorList>
            <consortium name="US DOE Joint Genome Institute (JGI-PGF)"/>
            <person name="Walter F."/>
            <person name="Albersmeier A."/>
            <person name="Kalinowski J."/>
            <person name="Ruckert C."/>
        </authorList>
    </citation>
    <scope>NUCLEOTIDE SEQUENCE</scope>
    <source>
        <strain evidence="4">KCTC 32437</strain>
    </source>
</reference>
<dbReference type="Proteomes" id="UP000646579">
    <property type="component" value="Unassembled WGS sequence"/>
</dbReference>
<protein>
    <recommendedName>
        <fullName evidence="3">Urease accessory protein UreD</fullName>
    </recommendedName>
</protein>
<keyword evidence="5" id="KW-1185">Reference proteome</keyword>
<proteinExistence type="inferred from homology"/>
<keyword evidence="3" id="KW-0996">Nickel insertion</keyword>
<evidence type="ECO:0000256" key="2">
    <source>
        <dbReference type="ARBA" id="ARBA00023186"/>
    </source>
</evidence>
<dbReference type="EMBL" id="BMZE01000001">
    <property type="protein sequence ID" value="GHA16066.1"/>
    <property type="molecule type" value="Genomic_DNA"/>
</dbReference>
<organism evidence="4 5">
    <name type="scientific">Devosia pacifica</name>
    <dbReference type="NCBI Taxonomy" id="1335967"/>
    <lineage>
        <taxon>Bacteria</taxon>
        <taxon>Pseudomonadati</taxon>
        <taxon>Pseudomonadota</taxon>
        <taxon>Alphaproteobacteria</taxon>
        <taxon>Hyphomicrobiales</taxon>
        <taxon>Devosiaceae</taxon>
        <taxon>Devosia</taxon>
    </lineage>
</organism>
<comment type="subcellular location">
    <subcellularLocation>
        <location evidence="3">Cytoplasm</location>
    </subcellularLocation>
</comment>
<dbReference type="RefSeq" id="WP_244639925.1">
    <property type="nucleotide sequence ID" value="NZ_BMZE01000001.1"/>
</dbReference>
<name>A0A918RXB9_9HYPH</name>
<evidence type="ECO:0000256" key="3">
    <source>
        <dbReference type="HAMAP-Rule" id="MF_01384"/>
    </source>
</evidence>
<evidence type="ECO:0000256" key="1">
    <source>
        <dbReference type="ARBA" id="ARBA00007177"/>
    </source>
</evidence>
<keyword evidence="3" id="KW-0963">Cytoplasm</keyword>
<dbReference type="InterPro" id="IPR002669">
    <property type="entry name" value="UreD"/>
</dbReference>
<comment type="function">
    <text evidence="3">Required for maturation of urease via the functional incorporation of the urease nickel metallocenter.</text>
</comment>
<dbReference type="PANTHER" id="PTHR33643">
    <property type="entry name" value="UREASE ACCESSORY PROTEIN D"/>
    <property type="match status" value="1"/>
</dbReference>